<evidence type="ECO:0000313" key="2">
    <source>
        <dbReference type="Proteomes" id="UP000186168"/>
    </source>
</evidence>
<dbReference type="STRING" id="67365.GCA_001704635_01509"/>
<protein>
    <submittedName>
        <fullName evidence="1">Uncharacterized protein</fullName>
    </submittedName>
</protein>
<comment type="caution">
    <text evidence="1">The sequence shown here is derived from an EMBL/GenBank/DDBJ whole genome shotgun (WGS) entry which is preliminary data.</text>
</comment>
<organism evidence="1 2">
    <name type="scientific">Streptomyces sparsogenes DSM 40356</name>
    <dbReference type="NCBI Taxonomy" id="1331668"/>
    <lineage>
        <taxon>Bacteria</taxon>
        <taxon>Bacillati</taxon>
        <taxon>Actinomycetota</taxon>
        <taxon>Actinomycetes</taxon>
        <taxon>Kitasatosporales</taxon>
        <taxon>Streptomycetaceae</taxon>
        <taxon>Streptomyces</taxon>
    </lineage>
</organism>
<gene>
    <name evidence="1" type="ORF">SPAR_37643</name>
</gene>
<keyword evidence="2" id="KW-1185">Reference proteome</keyword>
<sequence length="533" mass="56944">MQGDMTTVSAIPEYLARYSDVCTQGAEQLQTWVRTVLTPSLLAYENGGGPCVAEAIDANVARQVAAAYYTDRDVRTVGQAFLRAGGVLVRGRNQPIRADGKAVETFVQMLRKEAAHQAQIKAGAALAHELPTVMNAGERQRVERELAKHADDPYFCAGFFNSLNVRQIEQFLAQPGNIQPLVSAYASGVLTEATTGHVVEALSRLVGRDNSVEHNHITPEQQIALLNALRSNPTAALNFANSLSAAQIRHLFYGEASLNPPLRSTLLAVLTTAMGNVDGQPRAHALMHKVSQALFGEGAPKLTHNEMKPLIGPLMQFYAAGVTQSQTPPPGADPIALRRWAEGLGRQTGQGLGLFLKAANETGDEHELLKSMIQGGYVNVLFMPTAVLAPEALIGNIAYTAGVGAAQSLFSSEMDPLTGLLDKLFPGGSHANTSLLNDRLAVGGLSLTVSSLISRGLVHPAGSNTPVSFGADPVKNAELVKKIMLHPDEYYAGKKDAQGHEPPSITDLTHAYRDLELGEISKALGDPDYEQPD</sequence>
<dbReference type="Proteomes" id="UP000186168">
    <property type="component" value="Unassembled WGS sequence"/>
</dbReference>
<dbReference type="AlphaFoldDB" id="A0A1R1S7A1"/>
<evidence type="ECO:0000313" key="1">
    <source>
        <dbReference type="EMBL" id="OMI34196.1"/>
    </source>
</evidence>
<reference evidence="1 2" key="1">
    <citation type="submission" date="2013-05" db="EMBL/GenBank/DDBJ databases">
        <title>Genome sequence of Streptomyces sparsogenes DSM 40356.</title>
        <authorList>
            <person name="Coyne S."/>
            <person name="Seebeck F.P."/>
        </authorList>
    </citation>
    <scope>NUCLEOTIDE SEQUENCE [LARGE SCALE GENOMIC DNA]</scope>
    <source>
        <strain evidence="1 2">DSM 40356</strain>
    </source>
</reference>
<accession>A0A1R1S7A1</accession>
<dbReference type="EMBL" id="ASQP01000480">
    <property type="protein sequence ID" value="OMI34196.1"/>
    <property type="molecule type" value="Genomic_DNA"/>
</dbReference>
<proteinExistence type="predicted"/>
<name>A0A1R1S7A1_9ACTN</name>